<sequence>MNNRIKHLATVFTIIVKNYTARCHLKLGSEFPAIGNSFSRIHYMTCSIVLQTKNTEIFSTNRDGFR</sequence>
<protein>
    <submittedName>
        <fullName evidence="1">Uncharacterized protein</fullName>
    </submittedName>
</protein>
<organism evidence="1">
    <name type="scientific">Lepeophtheirus salmonis</name>
    <name type="common">Salmon louse</name>
    <name type="synonym">Caligus salmonis</name>
    <dbReference type="NCBI Taxonomy" id="72036"/>
    <lineage>
        <taxon>Eukaryota</taxon>
        <taxon>Metazoa</taxon>
        <taxon>Ecdysozoa</taxon>
        <taxon>Arthropoda</taxon>
        <taxon>Crustacea</taxon>
        <taxon>Multicrustacea</taxon>
        <taxon>Hexanauplia</taxon>
        <taxon>Copepoda</taxon>
        <taxon>Siphonostomatoida</taxon>
        <taxon>Caligidae</taxon>
        <taxon>Lepeophtheirus</taxon>
    </lineage>
</organism>
<proteinExistence type="predicted"/>
<evidence type="ECO:0000313" key="1">
    <source>
        <dbReference type="EMBL" id="CDW19063.1"/>
    </source>
</evidence>
<accession>A0A0K2SZ80</accession>
<name>A0A0K2SZ80_LEPSM</name>
<reference evidence="1" key="1">
    <citation type="submission" date="2014-05" db="EMBL/GenBank/DDBJ databases">
        <authorList>
            <person name="Chronopoulou M."/>
        </authorList>
    </citation>
    <scope>NUCLEOTIDE SEQUENCE</scope>
    <source>
        <tissue evidence="1">Whole organism</tissue>
    </source>
</reference>
<dbReference type="AlphaFoldDB" id="A0A0K2SZ80"/>
<dbReference type="EMBL" id="HACA01001702">
    <property type="protein sequence ID" value="CDW19063.1"/>
    <property type="molecule type" value="Transcribed_RNA"/>
</dbReference>